<dbReference type="CDD" id="cd00093">
    <property type="entry name" value="HTH_XRE"/>
    <property type="match status" value="1"/>
</dbReference>
<evidence type="ECO:0000256" key="4">
    <source>
        <dbReference type="ARBA" id="ARBA00023125"/>
    </source>
</evidence>
<dbReference type="GO" id="GO:0003677">
    <property type="term" value="F:DNA binding"/>
    <property type="evidence" value="ECO:0007669"/>
    <property type="project" value="UniProtKB-KW"/>
</dbReference>
<evidence type="ECO:0000256" key="2">
    <source>
        <dbReference type="ARBA" id="ARBA00022801"/>
    </source>
</evidence>
<dbReference type="SMART" id="SM00530">
    <property type="entry name" value="HTH_XRE"/>
    <property type="match status" value="1"/>
</dbReference>
<reference evidence="7 8" key="1">
    <citation type="journal article" date="2014" name="PLoS Genet.">
        <title>Hidden diversity in honey bee gut symbionts detected by single-cell genomics.</title>
        <authorList>
            <person name="Engel P."/>
            <person name="Stepanauskas R."/>
            <person name="Moran N."/>
        </authorList>
    </citation>
    <scope>NUCLEOTIDE SEQUENCE [LARGE SCALE GENOMIC DNA]</scope>
    <source>
        <strain evidence="7 8">SCGC AB-598-J21</strain>
    </source>
</reference>
<dbReference type="GO" id="GO:0006508">
    <property type="term" value="P:proteolysis"/>
    <property type="evidence" value="ECO:0007669"/>
    <property type="project" value="UniProtKB-KW"/>
</dbReference>
<dbReference type="PROSITE" id="PS50943">
    <property type="entry name" value="HTH_CROC1"/>
    <property type="match status" value="1"/>
</dbReference>
<dbReference type="InterPro" id="IPR001387">
    <property type="entry name" value="Cro/C1-type_HTH"/>
</dbReference>
<evidence type="ECO:0000313" key="8">
    <source>
        <dbReference type="Proteomes" id="UP000027644"/>
    </source>
</evidence>
<accession>A0A074VC69</accession>
<dbReference type="InterPro" id="IPR039418">
    <property type="entry name" value="LexA-like"/>
</dbReference>
<dbReference type="InterPro" id="IPR036286">
    <property type="entry name" value="LexA/Signal_pep-like_sf"/>
</dbReference>
<dbReference type="PROSITE" id="PS00501">
    <property type="entry name" value="SPASE_I_1"/>
    <property type="match status" value="1"/>
</dbReference>
<name>A0A074VC69_9NEIS</name>
<dbReference type="Proteomes" id="UP000027644">
    <property type="component" value="Unassembled WGS sequence"/>
</dbReference>
<comment type="caution">
    <text evidence="7">The sequence shown here is derived from an EMBL/GenBank/DDBJ whole genome shotgun (WGS) entry which is preliminary data.</text>
</comment>
<protein>
    <submittedName>
        <fullName evidence="7">Putative transcriptional regulator</fullName>
    </submittedName>
</protein>
<dbReference type="SUPFAM" id="SSF47413">
    <property type="entry name" value="lambda repressor-like DNA-binding domains"/>
    <property type="match status" value="1"/>
</dbReference>
<evidence type="ECO:0000259" key="6">
    <source>
        <dbReference type="PROSITE" id="PS50943"/>
    </source>
</evidence>
<keyword evidence="5" id="KW-0804">Transcription</keyword>
<dbReference type="InterPro" id="IPR010982">
    <property type="entry name" value="Lambda_DNA-bd_dom_sf"/>
</dbReference>
<dbReference type="PANTHER" id="PTHR40661:SF3">
    <property type="entry name" value="FELS-1 PROPHAGE TRANSCRIPTIONAL REGULATOR"/>
    <property type="match status" value="1"/>
</dbReference>
<dbReference type="Gene3D" id="2.10.109.10">
    <property type="entry name" value="Umud Fragment, subunit A"/>
    <property type="match status" value="1"/>
</dbReference>
<proteinExistence type="predicted"/>
<evidence type="ECO:0000256" key="5">
    <source>
        <dbReference type="ARBA" id="ARBA00023163"/>
    </source>
</evidence>
<evidence type="ECO:0000313" key="7">
    <source>
        <dbReference type="EMBL" id="KEQ00070.1"/>
    </source>
</evidence>
<dbReference type="InterPro" id="IPR019756">
    <property type="entry name" value="Pept_S26A_signal_pept_1_Ser-AS"/>
</dbReference>
<dbReference type="AlphaFoldDB" id="A0A074VC69"/>
<evidence type="ECO:0000256" key="3">
    <source>
        <dbReference type="ARBA" id="ARBA00023015"/>
    </source>
</evidence>
<dbReference type="Gene3D" id="1.10.260.40">
    <property type="entry name" value="lambda repressor-like DNA-binding domains"/>
    <property type="match status" value="1"/>
</dbReference>
<sequence length="222" mass="25234">MKFDIGNWVKSARLNADLSQEELALALNLSGKASVSAWETNKNGVSFDVMVKISNLCGYPLPYIEPDNTKMIRKSKNGYIRINYLNVCSDIEERNVENTEIEPLEAEQIIEIPEAWAKENIGNNLTSIAIIKAKGDSMNPTLKNGDLLFIDTTIQFYMSDGIYVFYVDNGFSIKRLQLLFDGQYRVMNDNQSRYPSETITRGDLDKIHICGKVVAYWTINRL</sequence>
<dbReference type="Pfam" id="PF00717">
    <property type="entry name" value="Peptidase_S24"/>
    <property type="match status" value="1"/>
</dbReference>
<keyword evidence="3" id="KW-0805">Transcription regulation</keyword>
<dbReference type="PANTHER" id="PTHR40661">
    <property type="match status" value="1"/>
</dbReference>
<gene>
    <name evidence="7" type="ORF">SASC598J21_021830</name>
</gene>
<keyword evidence="1" id="KW-0645">Protease</keyword>
<evidence type="ECO:0000256" key="1">
    <source>
        <dbReference type="ARBA" id="ARBA00022670"/>
    </source>
</evidence>
<organism evidence="7 8">
    <name type="scientific">Snodgrassella alvi SCGC AB-598-J21</name>
    <dbReference type="NCBI Taxonomy" id="1385367"/>
    <lineage>
        <taxon>Bacteria</taxon>
        <taxon>Pseudomonadati</taxon>
        <taxon>Pseudomonadota</taxon>
        <taxon>Betaproteobacteria</taxon>
        <taxon>Neisseriales</taxon>
        <taxon>Neisseriaceae</taxon>
        <taxon>Snodgrassella</taxon>
    </lineage>
</organism>
<dbReference type="GO" id="GO:0004252">
    <property type="term" value="F:serine-type endopeptidase activity"/>
    <property type="evidence" value="ECO:0007669"/>
    <property type="project" value="InterPro"/>
</dbReference>
<keyword evidence="2" id="KW-0378">Hydrolase</keyword>
<dbReference type="EMBL" id="AVQL01000455">
    <property type="protein sequence ID" value="KEQ00070.1"/>
    <property type="molecule type" value="Genomic_DNA"/>
</dbReference>
<dbReference type="Pfam" id="PF01381">
    <property type="entry name" value="HTH_3"/>
    <property type="match status" value="1"/>
</dbReference>
<dbReference type="GO" id="GO:0016020">
    <property type="term" value="C:membrane"/>
    <property type="evidence" value="ECO:0007669"/>
    <property type="project" value="InterPro"/>
</dbReference>
<dbReference type="InterPro" id="IPR015927">
    <property type="entry name" value="Peptidase_S24_S26A/B/C"/>
</dbReference>
<keyword evidence="4" id="KW-0238">DNA-binding</keyword>
<dbReference type="SUPFAM" id="SSF51306">
    <property type="entry name" value="LexA/Signal peptidase"/>
    <property type="match status" value="1"/>
</dbReference>
<feature type="domain" description="HTH cro/C1-type" evidence="6">
    <location>
        <begin position="9"/>
        <end position="64"/>
    </location>
</feature>
<dbReference type="CDD" id="cd06529">
    <property type="entry name" value="S24_LexA-like"/>
    <property type="match status" value="1"/>
</dbReference>